<accession>A0ABY7SJ01</accession>
<organism evidence="1 2">
    <name type="scientific">Paracoccus fistulariae</name>
    <dbReference type="NCBI Taxonomy" id="658446"/>
    <lineage>
        <taxon>Bacteria</taxon>
        <taxon>Pseudomonadati</taxon>
        <taxon>Pseudomonadota</taxon>
        <taxon>Alphaproteobacteria</taxon>
        <taxon>Rhodobacterales</taxon>
        <taxon>Paracoccaceae</taxon>
        <taxon>Paracoccus</taxon>
    </lineage>
</organism>
<dbReference type="PANTHER" id="PTHR35149:SF2">
    <property type="entry name" value="DUF262 DOMAIN-CONTAINING PROTEIN"/>
    <property type="match status" value="1"/>
</dbReference>
<dbReference type="PANTHER" id="PTHR35149">
    <property type="entry name" value="SLL5132 PROTEIN"/>
    <property type="match status" value="1"/>
</dbReference>
<name>A0ABY7SJ01_9RHOB</name>
<dbReference type="Proteomes" id="UP001219349">
    <property type="component" value="Chromosome"/>
</dbReference>
<sequence>MDGSGLDNDAQRNIQANTAYFRTAVEDAFTDDEDALVKFIQFILGRCYLVAVSTPNRESALRVFSVMNSRGMELQPTDIIKADIIGTVPAADKNKISDEWEKMEVDLGRDGFNDLFSHIRMIYAKEKARKSLLEEFRQHVLGKNPDPRKFVKDILKPYASAFNMIRTGSYVAEERSTEVNELLTWLNRLDFSDWVPPAIAFMSRWKDDPAEILAFFQRLERLSAYMLACRVNVNDRIEAFAEVLKEIEDGECAANITYLELDQDEINEFVDVLDGNVYQLMPRRRSYIMLRLDSFLVDRGAIYDPKILTIEHVLPLTCP</sequence>
<reference evidence="1 2" key="1">
    <citation type="submission" date="2021-01" db="EMBL/GenBank/DDBJ databases">
        <title>Biogeographic distribution of Paracoccus.</title>
        <authorList>
            <person name="Hollensteiner J."/>
            <person name="Leineberger J."/>
            <person name="Brinkhoff T."/>
            <person name="Daniel R."/>
        </authorList>
    </citation>
    <scope>NUCLEOTIDE SEQUENCE [LARGE SCALE GENOMIC DNA]</scope>
    <source>
        <strain evidence="1 2">KCTC 22803</strain>
    </source>
</reference>
<gene>
    <name evidence="1" type="ORF">JHX87_13810</name>
</gene>
<evidence type="ECO:0000313" key="1">
    <source>
        <dbReference type="EMBL" id="WCR06548.1"/>
    </source>
</evidence>
<keyword evidence="2" id="KW-1185">Reference proteome</keyword>
<evidence type="ECO:0000313" key="2">
    <source>
        <dbReference type="Proteomes" id="UP001219349"/>
    </source>
</evidence>
<evidence type="ECO:0008006" key="3">
    <source>
        <dbReference type="Google" id="ProtNLM"/>
    </source>
</evidence>
<proteinExistence type="predicted"/>
<dbReference type="EMBL" id="CP067136">
    <property type="protein sequence ID" value="WCR06548.1"/>
    <property type="molecule type" value="Genomic_DNA"/>
</dbReference>
<protein>
    <recommendedName>
        <fullName evidence="3">DUF262 domain-containing protein</fullName>
    </recommendedName>
</protein>